<feature type="signal peptide" evidence="1">
    <location>
        <begin position="1"/>
        <end position="19"/>
    </location>
</feature>
<evidence type="ECO:0000256" key="1">
    <source>
        <dbReference type="SAM" id="SignalP"/>
    </source>
</evidence>
<dbReference type="Proteomes" id="UP000663828">
    <property type="component" value="Unassembled WGS sequence"/>
</dbReference>
<dbReference type="SUPFAM" id="SSF57184">
    <property type="entry name" value="Growth factor receptor domain"/>
    <property type="match status" value="1"/>
</dbReference>
<keyword evidence="5" id="KW-1185">Reference proteome</keyword>
<feature type="domain" description="TLDc" evidence="2">
    <location>
        <begin position="148"/>
        <end position="323"/>
    </location>
</feature>
<dbReference type="AlphaFoldDB" id="A0A815DI17"/>
<protein>
    <recommendedName>
        <fullName evidence="2">TLDc domain-containing protein</fullName>
    </recommendedName>
</protein>
<dbReference type="PANTHER" id="PTHR46967">
    <property type="entry name" value="INSULIN-LIKE GROWTH FACTOR BINDING PROTEIN,N-TERMINAL"/>
    <property type="match status" value="1"/>
</dbReference>
<dbReference type="EMBL" id="CAJNOJ010000216">
    <property type="protein sequence ID" value="CAF1301190.1"/>
    <property type="molecule type" value="Genomic_DNA"/>
</dbReference>
<dbReference type="PROSITE" id="PS51886">
    <property type="entry name" value="TLDC"/>
    <property type="match status" value="1"/>
</dbReference>
<evidence type="ECO:0000313" key="5">
    <source>
        <dbReference type="Proteomes" id="UP000663828"/>
    </source>
</evidence>
<evidence type="ECO:0000313" key="6">
    <source>
        <dbReference type="Proteomes" id="UP000663852"/>
    </source>
</evidence>
<dbReference type="PANTHER" id="PTHR46967:SF2">
    <property type="entry name" value="SUSHI, VON WILLEBRAND FACTOR TYPE A, EGF AND PENTRAXIN DOMAIN-CONTAINING PROTEIN 1-LIKE"/>
    <property type="match status" value="1"/>
</dbReference>
<dbReference type="InterPro" id="IPR009030">
    <property type="entry name" value="Growth_fac_rcpt_cys_sf"/>
</dbReference>
<sequence length="324" mass="35621">MGKILYCVLASIWCLLCQSEEVQQQCPEGFSCSKVMRRSGLRSNDDYELVLTLCPPGTFSGLGQDDCAPCESGYYSNTSGSASCTVCPAGHMCREADKVPSPCSLGTYSSCMGQICCSACPLGTYTPRLGSIECKNCPAGAQCPKSPKIVCGGDILSPQHQAILTEFTGKRNPKWKLLYKATRDGFSGTDFHRLCDNQAPTMTIIQSTNYYLFGGYANLAWNSSWNYINDPHAFIFTLTNPNSIPATRYLIRGGYEQYGYYDSSSYGPTFGGGHDIYLSNYSNATDCYTNFPHSYTDTTKKGSITFTGNYTFRSREIEVYKLVG</sequence>
<evidence type="ECO:0000313" key="3">
    <source>
        <dbReference type="EMBL" id="CAF1106982.1"/>
    </source>
</evidence>
<feature type="chain" id="PRO_5035604191" description="TLDc domain-containing protein" evidence="1">
    <location>
        <begin position="20"/>
        <end position="324"/>
    </location>
</feature>
<keyword evidence="1" id="KW-0732">Signal</keyword>
<name>A0A815DI17_ADIRI</name>
<organism evidence="4 6">
    <name type="scientific">Adineta ricciae</name>
    <name type="common">Rotifer</name>
    <dbReference type="NCBI Taxonomy" id="249248"/>
    <lineage>
        <taxon>Eukaryota</taxon>
        <taxon>Metazoa</taxon>
        <taxon>Spiralia</taxon>
        <taxon>Gnathifera</taxon>
        <taxon>Rotifera</taxon>
        <taxon>Eurotatoria</taxon>
        <taxon>Bdelloidea</taxon>
        <taxon>Adinetida</taxon>
        <taxon>Adinetidae</taxon>
        <taxon>Adineta</taxon>
    </lineage>
</organism>
<dbReference type="InterPro" id="IPR006571">
    <property type="entry name" value="TLDc_dom"/>
</dbReference>
<dbReference type="OrthoDB" id="27341at2759"/>
<dbReference type="EMBL" id="CAJNOR010001252">
    <property type="protein sequence ID" value="CAF1106982.1"/>
    <property type="molecule type" value="Genomic_DNA"/>
</dbReference>
<dbReference type="SMART" id="SM00584">
    <property type="entry name" value="TLDc"/>
    <property type="match status" value="1"/>
</dbReference>
<gene>
    <name evidence="4" type="ORF">EDS130_LOCUS30615</name>
    <name evidence="3" type="ORF">XAT740_LOCUS18660</name>
</gene>
<dbReference type="Pfam" id="PF07699">
    <property type="entry name" value="Ephrin_rec_like"/>
    <property type="match status" value="2"/>
</dbReference>
<accession>A0A815DI17</accession>
<dbReference type="SMART" id="SM01411">
    <property type="entry name" value="Ephrin_rec_like"/>
    <property type="match status" value="2"/>
</dbReference>
<dbReference type="Proteomes" id="UP000663852">
    <property type="component" value="Unassembled WGS sequence"/>
</dbReference>
<comment type="caution">
    <text evidence="4">The sequence shown here is derived from an EMBL/GenBank/DDBJ whole genome shotgun (WGS) entry which is preliminary data.</text>
</comment>
<proteinExistence type="predicted"/>
<dbReference type="Pfam" id="PF07534">
    <property type="entry name" value="TLD"/>
    <property type="match status" value="1"/>
</dbReference>
<evidence type="ECO:0000313" key="4">
    <source>
        <dbReference type="EMBL" id="CAF1301190.1"/>
    </source>
</evidence>
<evidence type="ECO:0000259" key="2">
    <source>
        <dbReference type="PROSITE" id="PS51886"/>
    </source>
</evidence>
<dbReference type="InterPro" id="IPR011641">
    <property type="entry name" value="Tyr-kin_ephrin_A/B_rcpt-like"/>
</dbReference>
<reference evidence="4" key="1">
    <citation type="submission" date="2021-02" db="EMBL/GenBank/DDBJ databases">
        <authorList>
            <person name="Nowell W R."/>
        </authorList>
    </citation>
    <scope>NUCLEOTIDE SEQUENCE</scope>
</reference>
<dbReference type="Gene3D" id="2.10.50.10">
    <property type="entry name" value="Tumor Necrosis Factor Receptor, subunit A, domain 2"/>
    <property type="match status" value="2"/>
</dbReference>